<feature type="transmembrane region" description="Helical" evidence="5">
    <location>
        <begin position="158"/>
        <end position="177"/>
    </location>
</feature>
<dbReference type="InterPro" id="IPR050549">
    <property type="entry name" value="MFS_Trehalose_Transporter"/>
</dbReference>
<dbReference type="AlphaFoldDB" id="A0A8J2K0E1"/>
<keyword evidence="2 5" id="KW-0812">Transmembrane</keyword>
<dbReference type="GO" id="GO:0016020">
    <property type="term" value="C:membrane"/>
    <property type="evidence" value="ECO:0007669"/>
    <property type="project" value="UniProtKB-SubCell"/>
</dbReference>
<feature type="transmembrane region" description="Helical" evidence="5">
    <location>
        <begin position="26"/>
        <end position="47"/>
    </location>
</feature>
<evidence type="ECO:0000313" key="7">
    <source>
        <dbReference type="EMBL" id="CAG7730838.1"/>
    </source>
</evidence>
<evidence type="ECO:0000259" key="6">
    <source>
        <dbReference type="PROSITE" id="PS50850"/>
    </source>
</evidence>
<keyword evidence="8" id="KW-1185">Reference proteome</keyword>
<dbReference type="PROSITE" id="PS00216">
    <property type="entry name" value="SUGAR_TRANSPORT_1"/>
    <property type="match status" value="1"/>
</dbReference>
<feature type="domain" description="Major facilitator superfamily (MFS) profile" evidence="6">
    <location>
        <begin position="1"/>
        <end position="181"/>
    </location>
</feature>
<accession>A0A8J2K0E1</accession>
<dbReference type="EMBL" id="CAJVCH010201041">
    <property type="protein sequence ID" value="CAG7730838.1"/>
    <property type="molecule type" value="Genomic_DNA"/>
</dbReference>
<evidence type="ECO:0000256" key="2">
    <source>
        <dbReference type="ARBA" id="ARBA00022692"/>
    </source>
</evidence>
<feature type="non-terminal residue" evidence="7">
    <location>
        <position position="1"/>
    </location>
</feature>
<keyword evidence="4 5" id="KW-0472">Membrane</keyword>
<proteinExistence type="predicted"/>
<evidence type="ECO:0000313" key="8">
    <source>
        <dbReference type="Proteomes" id="UP000708208"/>
    </source>
</evidence>
<dbReference type="Pfam" id="PF00083">
    <property type="entry name" value="Sugar_tr"/>
    <property type="match status" value="1"/>
</dbReference>
<feature type="transmembrane region" description="Helical" evidence="5">
    <location>
        <begin position="88"/>
        <end position="114"/>
    </location>
</feature>
<evidence type="ECO:0000256" key="4">
    <source>
        <dbReference type="ARBA" id="ARBA00023136"/>
    </source>
</evidence>
<reference evidence="7" key="1">
    <citation type="submission" date="2021-06" db="EMBL/GenBank/DDBJ databases">
        <authorList>
            <person name="Hodson N. C."/>
            <person name="Mongue J. A."/>
            <person name="Jaron S. K."/>
        </authorList>
    </citation>
    <scope>NUCLEOTIDE SEQUENCE</scope>
</reference>
<evidence type="ECO:0000256" key="3">
    <source>
        <dbReference type="ARBA" id="ARBA00022989"/>
    </source>
</evidence>
<evidence type="ECO:0000256" key="1">
    <source>
        <dbReference type="ARBA" id="ARBA00004141"/>
    </source>
</evidence>
<name>A0A8J2K0E1_9HEXA</name>
<dbReference type="InterPro" id="IPR005828">
    <property type="entry name" value="MFS_sugar_transport-like"/>
</dbReference>
<keyword evidence="3 5" id="KW-1133">Transmembrane helix</keyword>
<organism evidence="7 8">
    <name type="scientific">Allacma fusca</name>
    <dbReference type="NCBI Taxonomy" id="39272"/>
    <lineage>
        <taxon>Eukaryota</taxon>
        <taxon>Metazoa</taxon>
        <taxon>Ecdysozoa</taxon>
        <taxon>Arthropoda</taxon>
        <taxon>Hexapoda</taxon>
        <taxon>Collembola</taxon>
        <taxon>Symphypleona</taxon>
        <taxon>Sminthuridae</taxon>
        <taxon>Allacma</taxon>
    </lineage>
</organism>
<dbReference type="PANTHER" id="PTHR48021:SF1">
    <property type="entry name" value="GH07001P-RELATED"/>
    <property type="match status" value="1"/>
</dbReference>
<dbReference type="InterPro" id="IPR005829">
    <property type="entry name" value="Sugar_transporter_CS"/>
</dbReference>
<comment type="caution">
    <text evidence="7">The sequence shown here is derived from an EMBL/GenBank/DDBJ whole genome shotgun (WGS) entry which is preliminary data.</text>
</comment>
<evidence type="ECO:0000256" key="5">
    <source>
        <dbReference type="SAM" id="Phobius"/>
    </source>
</evidence>
<gene>
    <name evidence="7" type="ORF">AFUS01_LOCUS19454</name>
</gene>
<dbReference type="PANTHER" id="PTHR48021">
    <property type="match status" value="1"/>
</dbReference>
<dbReference type="GO" id="GO:0022857">
    <property type="term" value="F:transmembrane transporter activity"/>
    <property type="evidence" value="ECO:0007669"/>
    <property type="project" value="InterPro"/>
</dbReference>
<protein>
    <recommendedName>
        <fullName evidence="6">Major facilitator superfamily (MFS) profile domain-containing protein</fullName>
    </recommendedName>
</protein>
<feature type="transmembrane region" description="Helical" evidence="5">
    <location>
        <begin position="126"/>
        <end position="146"/>
    </location>
</feature>
<dbReference type="OrthoDB" id="4142200at2759"/>
<sequence length="196" mass="21992">VVCGIDAILFYTVDIFRTAGSTLNEYSSTIILGVAQVVAAMSSALVVDKYGRRFFLLTSEVFMVISLSILGTFFYLKLGDDTYITTEFGWIPLVSLIVYVVAFSIGLGPIPYGMMAELLPLNIKGIGSSLLTTTRWLLVFFVTRFFNDIMENAGRHVGYWLFTGFCILGTVFIYMFVPETKGKSLEEIQESFRRKK</sequence>
<dbReference type="Proteomes" id="UP000708208">
    <property type="component" value="Unassembled WGS sequence"/>
</dbReference>
<feature type="transmembrane region" description="Helical" evidence="5">
    <location>
        <begin position="54"/>
        <end position="76"/>
    </location>
</feature>
<dbReference type="PROSITE" id="PS50850">
    <property type="entry name" value="MFS"/>
    <property type="match status" value="1"/>
</dbReference>
<dbReference type="InterPro" id="IPR020846">
    <property type="entry name" value="MFS_dom"/>
</dbReference>
<comment type="subcellular location">
    <subcellularLocation>
        <location evidence="1">Membrane</location>
        <topology evidence="1">Multi-pass membrane protein</topology>
    </subcellularLocation>
</comment>